<sequence>MNHPATFHAGEIAVQDRADVPPRTREMASRAMRDAMPAQHQEFFESLPLVFLALLDRRGRPWAVPVSGTPGFARALSPKRLSLSHTPDLAEDFDTGPGAGVGLIGIDLATRRRNRMNGQTASGGEGLMISVERSFGNCPKYIQTRAFAPVPADPPPPRRRRVLLESDPVRRIVAGADTFFIASRGARVAGNATEGLDVSHRGGRPGFLGINEDGTLSFPDFSGNRYFNTLGNIESDGRAGLFVPDFTSGAALCLTGRAAIDWAPNRAAAFAGAERIVDFLPDEIWHVEDALPAAACLIEVWPDLNQTGRWQDAYPLRT</sequence>
<dbReference type="InterPro" id="IPR012349">
    <property type="entry name" value="Split_barrel_FMN-bd"/>
</dbReference>
<dbReference type="Gene3D" id="2.30.110.10">
    <property type="entry name" value="Electron Transport, Fmn-binding Protein, Chain A"/>
    <property type="match status" value="1"/>
</dbReference>
<keyword evidence="2" id="KW-1185">Reference proteome</keyword>
<name>A0A5C2H3X5_9RHOB</name>
<dbReference type="PANTHER" id="PTHR42815">
    <property type="entry name" value="FAD-BINDING, PUTATIVE (AFU_ORTHOLOGUE AFUA_6G07600)-RELATED"/>
    <property type="match status" value="1"/>
</dbReference>
<dbReference type="AlphaFoldDB" id="A0A5C2H3X5"/>
<organism evidence="1 2">
    <name type="scientific">Pukyongiella litopenaei</name>
    <dbReference type="NCBI Taxonomy" id="2605946"/>
    <lineage>
        <taxon>Bacteria</taxon>
        <taxon>Pseudomonadati</taxon>
        <taxon>Pseudomonadota</taxon>
        <taxon>Alphaproteobacteria</taxon>
        <taxon>Rhodobacterales</taxon>
        <taxon>Paracoccaceae</taxon>
        <taxon>Pukyongiella</taxon>
    </lineage>
</organism>
<dbReference type="KEGG" id="thas:C6Y53_20425"/>
<dbReference type="PANTHER" id="PTHR42815:SF2">
    <property type="entry name" value="FAD-BINDING, PUTATIVE (AFU_ORTHOLOGUE AFUA_6G07600)-RELATED"/>
    <property type="match status" value="1"/>
</dbReference>
<gene>
    <name evidence="1" type="ORF">C6Y53_20425</name>
</gene>
<dbReference type="Proteomes" id="UP000237655">
    <property type="component" value="Plasmid p3"/>
</dbReference>
<evidence type="ECO:0000313" key="2">
    <source>
        <dbReference type="Proteomes" id="UP000237655"/>
    </source>
</evidence>
<dbReference type="RefSeq" id="WP_149615747.1">
    <property type="nucleotide sequence ID" value="NZ_CP043621.1"/>
</dbReference>
<accession>A0A5C2H3X5</accession>
<proteinExistence type="predicted"/>
<reference evidence="1 2" key="1">
    <citation type="submission" date="2019-09" db="EMBL/GenBank/DDBJ databases">
        <title>Novel bacterium SH-1.</title>
        <authorList>
            <person name="Kim Y.-S."/>
            <person name="Kim K.-H."/>
        </authorList>
    </citation>
    <scope>NUCLEOTIDE SEQUENCE [LARGE SCALE GENOMIC DNA]</scope>
    <source>
        <strain evidence="1 2">SH-1</strain>
        <plasmid evidence="1 2">p3</plasmid>
    </source>
</reference>
<dbReference type="EMBL" id="CP043621">
    <property type="protein sequence ID" value="QEP30576.1"/>
    <property type="molecule type" value="Genomic_DNA"/>
</dbReference>
<protein>
    <submittedName>
        <fullName evidence="1">Pyridoxamine 5'-phosphate oxidase</fullName>
    </submittedName>
</protein>
<dbReference type="SUPFAM" id="SSF50475">
    <property type="entry name" value="FMN-binding split barrel"/>
    <property type="match status" value="1"/>
</dbReference>
<geneLocation type="plasmid" evidence="1 2">
    <name>p3</name>
</geneLocation>
<keyword evidence="1" id="KW-0614">Plasmid</keyword>
<evidence type="ECO:0000313" key="1">
    <source>
        <dbReference type="EMBL" id="QEP30576.1"/>
    </source>
</evidence>